<feature type="compositionally biased region" description="Polar residues" evidence="4">
    <location>
        <begin position="655"/>
        <end position="665"/>
    </location>
</feature>
<dbReference type="EMBL" id="VSRR010000080">
    <property type="protein sequence ID" value="MPC09699.1"/>
    <property type="molecule type" value="Genomic_DNA"/>
</dbReference>
<dbReference type="InterPro" id="IPR050821">
    <property type="entry name" value="Cytosolic_carboxypeptidase"/>
</dbReference>
<evidence type="ECO:0000313" key="6">
    <source>
        <dbReference type="EMBL" id="MPC09699.1"/>
    </source>
</evidence>
<comment type="cofactor">
    <cofactor evidence="1">
        <name>Zn(2+)</name>
        <dbReference type="ChEBI" id="CHEBI:29105"/>
    </cofactor>
</comment>
<dbReference type="OrthoDB" id="10253041at2759"/>
<feature type="compositionally biased region" description="Low complexity" evidence="4">
    <location>
        <begin position="451"/>
        <end position="491"/>
    </location>
</feature>
<keyword evidence="6" id="KW-0378">Hydrolase</keyword>
<feature type="region of interest" description="Disordered" evidence="4">
    <location>
        <begin position="708"/>
        <end position="730"/>
    </location>
</feature>
<dbReference type="PROSITE" id="PS52035">
    <property type="entry name" value="PEPTIDASE_M14"/>
    <property type="match status" value="1"/>
</dbReference>
<keyword evidence="7" id="KW-1185">Reference proteome</keyword>
<feature type="region of interest" description="Disordered" evidence="4">
    <location>
        <begin position="1310"/>
        <end position="1357"/>
    </location>
</feature>
<name>A0A5B7CJL7_PORTR</name>
<gene>
    <name evidence="6" type="primary">Agbl5</name>
    <name evidence="6" type="ORF">E2C01_002318</name>
</gene>
<accession>A0A5B7CJL7</accession>
<sequence length="1357" mass="146342">MVTVTYMLDSNIIYYSAIGLIYCAKRKKNNKKINDGKPAPRPPGGHVANLLLFTSHRKRRCITYILAPPIAPSRVKLGQHFLATLTGTLAGHPTTTMEETIGPFTFTSNFECGNLARAERVEPPGSAHSSGQGSLLSSSRKTHKAASSSSSSSSSASCQSSVEPLPVNYEYNLWTRPDCAGTEYENNNRTWFFFGIKGGSIGNRVRLNVMNLNKQTKLFSQGMQPVVQCVSSIRPPRWERIKEKCSYRSEDSSTVISWVHTVNDASATTHYAFTYPYTYSEVQTVLEGLDRRFPAGSPSLYYHRELLAYSLDRWRVDLLTVSSHSGRANEREDRLPGLFPVPGQLRPHRFPGKKVVFISARVHPGETSSSFVLNGFLNFIVSGDPRAERLRDLFVFKVIPLLNPDGVVRGHYRTDQRGVNLNRVYIDPSPALHPTIHAARQVILYHHHGHLSPTSSETSPLSTGTSDSTDPATTTTTTTSESTEGTDTSVGETKRPAVLVMDEDTCHSFSDVQSGRAGGAGCGGRVRGVSLMELDEPSASGWDISNSAAGASLPRGAASDLHDDCSNVSGVSEAETGVTAMFGSLSAVSDFSNLLPGRASGDSGTSPGGVEGGTAGSKSRDLFLKDFHKEESECAFLGCFPKPAQVADKTVNPFSGVSESSQQAQVKGGVPAGKEAQDKRDLSVGLQHKTVMKSGSPPTPVLTRVGGREGCGVASSSESEAECGRPGRESEVARGGCLAGPLHLTTEEFPPALTPPTPIPEETKVTSGLFLYVDLHGHASKKGIFIYGNWYEDPAVMVENMLFPKLLAVNCPNFDFSACNFSERNMYLKDRRDGMSKEGSGRVAIMRATGLLRSYTLECNYNTGRIHNPTPPSPLDHKKSPPSPLTIPPKYTPAVFEDCGRQLGVSLLDLVGGGCEWSRLPQSQYGSLAGVRTWLHHFLTSSALSPRNQLAGQQTPRANTSRTSNKLGVERFGGTRVAASGPRLGLSRQGPPSTPASPRLPRTRGQRVRRHSWCLTVDAENQEPRETSEGPPRPRPTSAKKPMTPGSLSPRCKPKSQKLKAPSPIKTGVSRSLTFTDLGESSHISAESKMASSKMTSSKHSLTASVSLTPNLNVKLSISDTPESPKLVKKVEKIRRQRSKGLASGTKKLKVCPSSSSSTEESSLKPKETSFYNLPSLEASERKCNPLSPSQEGFYAAGQSPLSPRSPLSSVCEPQASQSSPGLSIITTAASCDLYVQPKSPVVVPSTKKVTKVLSTPSKRSSKHTLKSLSKSMDRLPAVAGAAGERLKLLPKKVKKKVSARSVTDLPGTITSQTIKPATSQPTLDWIISEPPQTLASDLDPVPPKLKKRKKSSRKSL</sequence>
<feature type="compositionally biased region" description="Basic residues" evidence="4">
    <location>
        <begin position="1345"/>
        <end position="1357"/>
    </location>
</feature>
<feature type="active site" description="Proton donor/acceptor" evidence="3">
    <location>
        <position position="858"/>
    </location>
</feature>
<feature type="compositionally biased region" description="Polar residues" evidence="4">
    <location>
        <begin position="1310"/>
        <end position="1323"/>
    </location>
</feature>
<dbReference type="Pfam" id="PF00246">
    <property type="entry name" value="Peptidase_M14"/>
    <property type="match status" value="1"/>
</dbReference>
<feature type="compositionally biased region" description="Gly residues" evidence="4">
    <location>
        <begin position="606"/>
        <end position="615"/>
    </location>
</feature>
<evidence type="ECO:0000256" key="3">
    <source>
        <dbReference type="PROSITE-ProRule" id="PRU01379"/>
    </source>
</evidence>
<evidence type="ECO:0000259" key="5">
    <source>
        <dbReference type="PROSITE" id="PS52035"/>
    </source>
</evidence>
<dbReference type="SUPFAM" id="SSF53187">
    <property type="entry name" value="Zn-dependent exopeptidases"/>
    <property type="match status" value="2"/>
</dbReference>
<feature type="compositionally biased region" description="Low complexity" evidence="4">
    <location>
        <begin position="125"/>
        <end position="158"/>
    </location>
</feature>
<comment type="similarity">
    <text evidence="2 3">Belongs to the peptidase M14 family.</text>
</comment>
<dbReference type="Gene3D" id="3.40.630.10">
    <property type="entry name" value="Zn peptidases"/>
    <property type="match status" value="2"/>
</dbReference>
<reference evidence="6 7" key="1">
    <citation type="submission" date="2019-05" db="EMBL/GenBank/DDBJ databases">
        <title>Another draft genome of Portunus trituberculatus and its Hox gene families provides insights of decapod evolution.</title>
        <authorList>
            <person name="Jeong J.-H."/>
            <person name="Song I."/>
            <person name="Kim S."/>
            <person name="Choi T."/>
            <person name="Kim D."/>
            <person name="Ryu S."/>
            <person name="Kim W."/>
        </authorList>
    </citation>
    <scope>NUCLEOTIDE SEQUENCE [LARGE SCALE GENOMIC DNA]</scope>
    <source>
        <tissue evidence="6">Muscle</tissue>
    </source>
</reference>
<dbReference type="InterPro" id="IPR000834">
    <property type="entry name" value="Peptidase_M14"/>
</dbReference>
<feature type="region of interest" description="Disordered" evidence="4">
    <location>
        <begin position="866"/>
        <end position="886"/>
    </location>
</feature>
<feature type="domain" description="Peptidase M14" evidence="5">
    <location>
        <begin position="275"/>
        <end position="911"/>
    </location>
</feature>
<feature type="region of interest" description="Disordered" evidence="4">
    <location>
        <begin position="450"/>
        <end position="495"/>
    </location>
</feature>
<feature type="region of interest" description="Disordered" evidence="4">
    <location>
        <begin position="121"/>
        <end position="158"/>
    </location>
</feature>
<keyword evidence="6" id="KW-0645">Protease</keyword>
<dbReference type="GO" id="GO:0008270">
    <property type="term" value="F:zinc ion binding"/>
    <property type="evidence" value="ECO:0007669"/>
    <property type="project" value="InterPro"/>
</dbReference>
<keyword evidence="6" id="KW-0121">Carboxypeptidase</keyword>
<feature type="region of interest" description="Disordered" evidence="4">
    <location>
        <begin position="598"/>
        <end position="617"/>
    </location>
</feature>
<evidence type="ECO:0000313" key="7">
    <source>
        <dbReference type="Proteomes" id="UP000324222"/>
    </source>
</evidence>
<protein>
    <submittedName>
        <fullName evidence="6">Cytosolic carboxypeptidase-like protein 5</fullName>
    </submittedName>
</protein>
<feature type="region of interest" description="Disordered" evidence="4">
    <location>
        <begin position="1127"/>
        <end position="1168"/>
    </location>
</feature>
<feature type="compositionally biased region" description="Low complexity" evidence="4">
    <location>
        <begin position="1200"/>
        <end position="1210"/>
    </location>
</feature>
<dbReference type="GO" id="GO:0004181">
    <property type="term" value="F:metallocarboxypeptidase activity"/>
    <property type="evidence" value="ECO:0007669"/>
    <property type="project" value="InterPro"/>
</dbReference>
<evidence type="ECO:0000256" key="4">
    <source>
        <dbReference type="SAM" id="MobiDB-lite"/>
    </source>
</evidence>
<dbReference type="Proteomes" id="UP000324222">
    <property type="component" value="Unassembled WGS sequence"/>
</dbReference>
<feature type="compositionally biased region" description="Basic residues" evidence="4">
    <location>
        <begin position="1001"/>
        <end position="1012"/>
    </location>
</feature>
<proteinExistence type="inferred from homology"/>
<evidence type="ECO:0000256" key="2">
    <source>
        <dbReference type="ARBA" id="ARBA00005988"/>
    </source>
</evidence>
<dbReference type="PANTHER" id="PTHR12756:SF12">
    <property type="entry name" value="CYTOSOLIC CARBOXYPEPTIDASE-LIKE PROTEIN 5"/>
    <property type="match status" value="1"/>
</dbReference>
<feature type="region of interest" description="Disordered" evidence="4">
    <location>
        <begin position="946"/>
        <end position="1072"/>
    </location>
</feature>
<organism evidence="6 7">
    <name type="scientific">Portunus trituberculatus</name>
    <name type="common">Swimming crab</name>
    <name type="synonym">Neptunus trituberculatus</name>
    <dbReference type="NCBI Taxonomy" id="210409"/>
    <lineage>
        <taxon>Eukaryota</taxon>
        <taxon>Metazoa</taxon>
        <taxon>Ecdysozoa</taxon>
        <taxon>Arthropoda</taxon>
        <taxon>Crustacea</taxon>
        <taxon>Multicrustacea</taxon>
        <taxon>Malacostraca</taxon>
        <taxon>Eumalacostraca</taxon>
        <taxon>Eucarida</taxon>
        <taxon>Decapoda</taxon>
        <taxon>Pleocyemata</taxon>
        <taxon>Brachyura</taxon>
        <taxon>Eubrachyura</taxon>
        <taxon>Portunoidea</taxon>
        <taxon>Portunidae</taxon>
        <taxon>Portuninae</taxon>
        <taxon>Portunus</taxon>
    </lineage>
</organism>
<feature type="region of interest" description="Disordered" evidence="4">
    <location>
        <begin position="655"/>
        <end position="679"/>
    </location>
</feature>
<dbReference type="PANTHER" id="PTHR12756">
    <property type="entry name" value="CYTOSOLIC CARBOXYPEPTIDASE"/>
    <property type="match status" value="1"/>
</dbReference>
<dbReference type="Gene3D" id="2.60.40.3120">
    <property type="match status" value="1"/>
</dbReference>
<feature type="region of interest" description="Disordered" evidence="4">
    <location>
        <begin position="1181"/>
        <end position="1215"/>
    </location>
</feature>
<comment type="caution">
    <text evidence="6">The sequence shown here is derived from an EMBL/GenBank/DDBJ whole genome shotgun (WGS) entry which is preliminary data.</text>
</comment>
<dbReference type="GO" id="GO:0006508">
    <property type="term" value="P:proteolysis"/>
    <property type="evidence" value="ECO:0007669"/>
    <property type="project" value="InterPro"/>
</dbReference>
<feature type="compositionally biased region" description="Polar residues" evidence="4">
    <location>
        <begin position="946"/>
        <end position="966"/>
    </location>
</feature>
<evidence type="ECO:0000256" key="1">
    <source>
        <dbReference type="ARBA" id="ARBA00001947"/>
    </source>
</evidence>